<evidence type="ECO:0000313" key="1">
    <source>
        <dbReference type="EMBL" id="SAL78636.1"/>
    </source>
</evidence>
<keyword evidence="2" id="KW-1185">Reference proteome</keyword>
<sequence>MEDPTVPGLSSAMEPLTCCLFVAPRGGVRCPGTGLQSPGPTGYLQLLPRPDVSRRRTTVLGQDTRIRRLHRQWLLHHRAFPSLACEACALAISRNRALRERRFGQFGQTLEERRRPLMSPVISVHPWSYRWVQHGGEWTGNEISTGRSGLTAMLFRTLALMVSGAVRTRDARDSPHQWRCQTRTRTRRRSHQRALLCGRTRARRAPVGRRRSRLQLAIAGLYLSSSPPSLHDVDSARQRAGFLFFVGRFHAIGGQT</sequence>
<proteinExistence type="predicted"/>
<dbReference type="AlphaFoldDB" id="A0A158KBY4"/>
<gene>
    <name evidence="1" type="ORF">AWB66_05885</name>
</gene>
<dbReference type="EMBL" id="FCNZ02000043">
    <property type="protein sequence ID" value="SAL78636.1"/>
    <property type="molecule type" value="Genomic_DNA"/>
</dbReference>
<protein>
    <submittedName>
        <fullName evidence="1">Uncharacterized protein</fullName>
    </submittedName>
</protein>
<dbReference type="Proteomes" id="UP000054717">
    <property type="component" value="Unassembled WGS sequence"/>
</dbReference>
<name>A0A158KBY4_9BURK</name>
<organism evidence="1 2">
    <name type="scientific">Caballeronia telluris</name>
    <dbReference type="NCBI Taxonomy" id="326475"/>
    <lineage>
        <taxon>Bacteria</taxon>
        <taxon>Pseudomonadati</taxon>
        <taxon>Pseudomonadota</taxon>
        <taxon>Betaproteobacteria</taxon>
        <taxon>Burkholderiales</taxon>
        <taxon>Burkholderiaceae</taxon>
        <taxon>Caballeronia</taxon>
    </lineage>
</organism>
<comment type="caution">
    <text evidence="1">The sequence shown here is derived from an EMBL/GenBank/DDBJ whole genome shotgun (WGS) entry which is preliminary data.</text>
</comment>
<evidence type="ECO:0000313" key="2">
    <source>
        <dbReference type="Proteomes" id="UP000054717"/>
    </source>
</evidence>
<reference evidence="1" key="1">
    <citation type="submission" date="2016-01" db="EMBL/GenBank/DDBJ databases">
        <authorList>
            <person name="Peeters Charlotte."/>
        </authorList>
    </citation>
    <scope>NUCLEOTIDE SEQUENCE</scope>
    <source>
        <strain evidence="1">LMG 22936</strain>
    </source>
</reference>
<accession>A0A158KBY4</accession>